<keyword evidence="4 11" id="KW-0808">Transferase</keyword>
<feature type="binding site" evidence="10">
    <location>
        <position position="489"/>
    </location>
    <ligand>
        <name>L-glutamate</name>
        <dbReference type="ChEBI" id="CHEBI:29985"/>
    </ligand>
</feature>
<dbReference type="NCBIfam" id="TIGR00066">
    <property type="entry name" value="g_glut_trans"/>
    <property type="match status" value="1"/>
</dbReference>
<dbReference type="GO" id="GO:0006751">
    <property type="term" value="P:glutathione catabolic process"/>
    <property type="evidence" value="ECO:0007669"/>
    <property type="project" value="UniProtKB-UniRule"/>
</dbReference>
<gene>
    <name evidence="13" type="ORF">VIN01S_37260</name>
</gene>
<evidence type="ECO:0000256" key="6">
    <source>
        <dbReference type="ARBA" id="ARBA00023145"/>
    </source>
</evidence>
<feature type="binding site" evidence="10">
    <location>
        <begin position="467"/>
        <end position="468"/>
    </location>
    <ligand>
        <name>L-glutamate</name>
        <dbReference type="ChEBI" id="CHEBI:29985"/>
    </ligand>
</feature>
<comment type="pathway">
    <text evidence="11">Sulfur metabolism; glutathione metabolism.</text>
</comment>
<dbReference type="Proteomes" id="UP000318717">
    <property type="component" value="Unassembled WGS sequence"/>
</dbReference>
<feature type="binding site" evidence="10">
    <location>
        <position position="443"/>
    </location>
    <ligand>
        <name>L-glutamate</name>
        <dbReference type="ChEBI" id="CHEBI:29985"/>
    </ligand>
</feature>
<keyword evidence="6 11" id="KW-0865">Zymogen</keyword>
<evidence type="ECO:0000256" key="8">
    <source>
        <dbReference type="ARBA" id="ARBA00047417"/>
    </source>
</evidence>
<dbReference type="SUPFAM" id="SSF56235">
    <property type="entry name" value="N-terminal nucleophile aminohydrolases (Ntn hydrolases)"/>
    <property type="match status" value="1"/>
</dbReference>
<feature type="chain" id="PRO_5021329177" description="Glutathione hydrolase proenzyme" evidence="12">
    <location>
        <begin position="22"/>
        <end position="587"/>
    </location>
</feature>
<comment type="catalytic activity">
    <reaction evidence="1 11">
        <text>an S-substituted glutathione + H2O = an S-substituted L-cysteinylglycine + L-glutamate</text>
        <dbReference type="Rhea" id="RHEA:59468"/>
        <dbReference type="ChEBI" id="CHEBI:15377"/>
        <dbReference type="ChEBI" id="CHEBI:29985"/>
        <dbReference type="ChEBI" id="CHEBI:90779"/>
        <dbReference type="ChEBI" id="CHEBI:143103"/>
        <dbReference type="EC" id="3.4.19.13"/>
    </reaction>
</comment>
<dbReference type="EC" id="2.3.2.2" evidence="11"/>
<dbReference type="InterPro" id="IPR000101">
    <property type="entry name" value="GGT_peptidase"/>
</dbReference>
<reference evidence="13 14" key="1">
    <citation type="submission" date="2019-06" db="EMBL/GenBank/DDBJ databases">
        <title>Whole genome shotgun sequence of Vibrio inusitatus NBRC 102082.</title>
        <authorList>
            <person name="Hosoyama A."/>
            <person name="Uohara A."/>
            <person name="Ohji S."/>
            <person name="Ichikawa N."/>
        </authorList>
    </citation>
    <scope>NUCLEOTIDE SEQUENCE [LARGE SCALE GENOMIC DNA]</scope>
    <source>
        <strain evidence="13 14">NBRC 102082</strain>
    </source>
</reference>
<comment type="catalytic activity">
    <reaction evidence="2 11">
        <text>glutathione + H2O = L-cysteinylglycine + L-glutamate</text>
        <dbReference type="Rhea" id="RHEA:28807"/>
        <dbReference type="ChEBI" id="CHEBI:15377"/>
        <dbReference type="ChEBI" id="CHEBI:29985"/>
        <dbReference type="ChEBI" id="CHEBI:57925"/>
        <dbReference type="ChEBI" id="CHEBI:61694"/>
        <dbReference type="EC" id="3.4.19.13"/>
    </reaction>
</comment>
<sequence>MTLRTLSLLTLACMAPSVAIANQASDAVAPETPTGWEAKKAQKSKKWMVTAANPIASQYAAQVLNDGGNAIDAMVVTQLVLGLVEPQSSGIGGGAFLVYWDGQKKKLTTFDARETAPLAVKPEHFIGKDGQPLKFYDAVVSGLSVGTPGAIKLLWEMHQEHGNVKWPRLIEPVIELAEQGFAISPRLARLIERDKQHLSIDENTKAYFLNEDGSAKQAGEVLINQEYADTLKLLATYGENAFYQGDIANDIVAAVTNHPKHTGVLAKKDLARYEIIERTPICVDYLEYEVCGMGPPSSGGIAVGQILKLSEQFPLHEWGATNAKSYKVIGDATQLAFADRAKFLADGDFVSVPSQGLINEDYLKQRAKMINLKTPLKSTSAGSPPWEVALNYANDQSIELPSTTHFNIVDAQGNVVSLTSSVENVFGSRIMVRGFLLNNQMTDFSFKHHQDGQIIANHIAPGKRPRSSMSPTIVLKNGSPYLSIGSPGGSYIIGYVAQALIAHLNWQLPLEEVVQLPHVSNRFGIVEFEQDTNARQYEQQFKKWGYKTKSKPLNSGLHIIKIGQDLIGAADPRREGVAIGESQMVRQ</sequence>
<name>A0A4Y3I260_9VIBR</name>
<dbReference type="GO" id="GO:0006750">
    <property type="term" value="P:glutathione biosynthetic process"/>
    <property type="evidence" value="ECO:0007669"/>
    <property type="project" value="UniProtKB-KW"/>
</dbReference>
<evidence type="ECO:0000256" key="10">
    <source>
        <dbReference type="PIRSR" id="PIRSR600101-2"/>
    </source>
</evidence>
<dbReference type="Gene3D" id="3.60.20.40">
    <property type="match status" value="1"/>
</dbReference>
<dbReference type="UniPathway" id="UPA00204"/>
<proteinExistence type="inferred from homology"/>
<dbReference type="AlphaFoldDB" id="A0A4Y3I260"/>
<dbReference type="GO" id="GO:0103068">
    <property type="term" value="F:leukotriene C4 gamma-glutamyl transferase activity"/>
    <property type="evidence" value="ECO:0007669"/>
    <property type="project" value="UniProtKB-EC"/>
</dbReference>
<keyword evidence="5 11" id="KW-0378">Hydrolase</keyword>
<keyword evidence="14" id="KW-1185">Reference proteome</keyword>
<dbReference type="PANTHER" id="PTHR43199:SF1">
    <property type="entry name" value="GLUTATHIONE HYDROLASE PROENZYME"/>
    <property type="match status" value="1"/>
</dbReference>
<comment type="subunit">
    <text evidence="11">This enzyme consists of two polypeptide chains, which are synthesized in precursor form from a single polypeptide.</text>
</comment>
<dbReference type="EMBL" id="BJLF01000030">
    <property type="protein sequence ID" value="GEA52922.1"/>
    <property type="molecule type" value="Genomic_DNA"/>
</dbReference>
<evidence type="ECO:0000256" key="11">
    <source>
        <dbReference type="RuleBase" id="RU368036"/>
    </source>
</evidence>
<dbReference type="Gene3D" id="1.10.246.130">
    <property type="match status" value="1"/>
</dbReference>
<dbReference type="InterPro" id="IPR029055">
    <property type="entry name" value="Ntn_hydrolases_N"/>
</dbReference>
<dbReference type="PANTHER" id="PTHR43199">
    <property type="entry name" value="GLUTATHIONE HYDROLASE"/>
    <property type="match status" value="1"/>
</dbReference>
<organism evidence="13 14">
    <name type="scientific">Vibrio inusitatus NBRC 102082</name>
    <dbReference type="NCBI Taxonomy" id="1219070"/>
    <lineage>
        <taxon>Bacteria</taxon>
        <taxon>Pseudomonadati</taxon>
        <taxon>Pseudomonadota</taxon>
        <taxon>Gammaproteobacteria</taxon>
        <taxon>Vibrionales</taxon>
        <taxon>Vibrionaceae</taxon>
        <taxon>Vibrio</taxon>
    </lineage>
</organism>
<comment type="caution">
    <text evidence="13">The sequence shown here is derived from an EMBL/GenBank/DDBJ whole genome shotgun (WGS) entry which is preliminary data.</text>
</comment>
<dbReference type="InterPro" id="IPR043137">
    <property type="entry name" value="GGT_ssub_C"/>
</dbReference>
<evidence type="ECO:0000256" key="7">
    <source>
        <dbReference type="ARBA" id="ARBA00023315"/>
    </source>
</evidence>
<keyword evidence="12" id="KW-0732">Signal</keyword>
<dbReference type="EC" id="3.4.19.13" evidence="11"/>
<dbReference type="PRINTS" id="PR01210">
    <property type="entry name" value="GGTRANSPTASE"/>
</dbReference>
<dbReference type="InterPro" id="IPR051792">
    <property type="entry name" value="GGT_bact"/>
</dbReference>
<accession>A0A4Y3I260</accession>
<comment type="PTM">
    <text evidence="11">Cleaved by autocatalysis into a large and a small subunit.</text>
</comment>
<protein>
    <recommendedName>
        <fullName evidence="11">Glutathione hydrolase proenzyme</fullName>
        <ecNumber evidence="11">2.3.2.2</ecNumber>
        <ecNumber evidence="11">3.4.19.13</ecNumber>
    </recommendedName>
    <component>
        <recommendedName>
            <fullName evidence="11">Glutathione hydrolase large chain</fullName>
        </recommendedName>
    </component>
    <component>
        <recommendedName>
            <fullName evidence="11">Glutathione hydrolase small chain</fullName>
        </recommendedName>
    </component>
</protein>
<evidence type="ECO:0000256" key="1">
    <source>
        <dbReference type="ARBA" id="ARBA00001049"/>
    </source>
</evidence>
<dbReference type="GO" id="GO:0036374">
    <property type="term" value="F:glutathione hydrolase activity"/>
    <property type="evidence" value="ECO:0007669"/>
    <property type="project" value="UniProtKB-UniRule"/>
</dbReference>
<keyword evidence="11" id="KW-0317">Glutathione biosynthesis</keyword>
<comment type="catalytic activity">
    <reaction evidence="8 11">
        <text>an N-terminal (5-L-glutamyl)-[peptide] + an alpha-amino acid = 5-L-glutamyl amino acid + an N-terminal L-alpha-aminoacyl-[peptide]</text>
        <dbReference type="Rhea" id="RHEA:23904"/>
        <dbReference type="Rhea" id="RHEA-COMP:9780"/>
        <dbReference type="Rhea" id="RHEA-COMP:9795"/>
        <dbReference type="ChEBI" id="CHEBI:77644"/>
        <dbReference type="ChEBI" id="CHEBI:78597"/>
        <dbReference type="ChEBI" id="CHEBI:78599"/>
        <dbReference type="ChEBI" id="CHEBI:78608"/>
        <dbReference type="EC" id="2.3.2.2"/>
    </reaction>
</comment>
<evidence type="ECO:0000256" key="5">
    <source>
        <dbReference type="ARBA" id="ARBA00022801"/>
    </source>
</evidence>
<dbReference type="RefSeq" id="WP_371859141.1">
    <property type="nucleotide sequence ID" value="NZ_BJLF01000030.1"/>
</dbReference>
<keyword evidence="7 11" id="KW-0012">Acyltransferase</keyword>
<evidence type="ECO:0000256" key="9">
    <source>
        <dbReference type="PIRSR" id="PIRSR600101-1"/>
    </source>
</evidence>
<dbReference type="Pfam" id="PF01019">
    <property type="entry name" value="G_glu_transpept"/>
    <property type="match status" value="1"/>
</dbReference>
<comment type="similarity">
    <text evidence="3 11">Belongs to the gamma-glutamyltransferase family.</text>
</comment>
<evidence type="ECO:0000313" key="13">
    <source>
        <dbReference type="EMBL" id="GEA52922.1"/>
    </source>
</evidence>
<feature type="signal peptide" evidence="12">
    <location>
        <begin position="1"/>
        <end position="21"/>
    </location>
</feature>
<evidence type="ECO:0000256" key="4">
    <source>
        <dbReference type="ARBA" id="ARBA00022679"/>
    </source>
</evidence>
<dbReference type="InterPro" id="IPR043138">
    <property type="entry name" value="GGT_lsub"/>
</dbReference>
<evidence type="ECO:0000256" key="3">
    <source>
        <dbReference type="ARBA" id="ARBA00009381"/>
    </source>
</evidence>
<evidence type="ECO:0000256" key="12">
    <source>
        <dbReference type="SAM" id="SignalP"/>
    </source>
</evidence>
<feature type="binding site" evidence="10">
    <location>
        <position position="113"/>
    </location>
    <ligand>
        <name>L-glutamate</name>
        <dbReference type="ChEBI" id="CHEBI:29985"/>
    </ligand>
</feature>
<feature type="active site" description="Nucleophile" evidence="9">
    <location>
        <position position="403"/>
    </location>
</feature>
<evidence type="ECO:0000256" key="2">
    <source>
        <dbReference type="ARBA" id="ARBA00001089"/>
    </source>
</evidence>
<evidence type="ECO:0000313" key="14">
    <source>
        <dbReference type="Proteomes" id="UP000318717"/>
    </source>
</evidence>